<feature type="compositionally biased region" description="Polar residues" evidence="7">
    <location>
        <begin position="131"/>
        <end position="158"/>
    </location>
</feature>
<dbReference type="Gene3D" id="1.20.1640.10">
    <property type="entry name" value="Multidrug efflux transporter AcrB transmembrane domain"/>
    <property type="match status" value="2"/>
</dbReference>
<gene>
    <name evidence="10" type="ORF">OFUS_LOCUS17406</name>
</gene>
<feature type="compositionally biased region" description="Acidic residues" evidence="7">
    <location>
        <begin position="88"/>
        <end position="98"/>
    </location>
</feature>
<evidence type="ECO:0000256" key="8">
    <source>
        <dbReference type="SAM" id="Phobius"/>
    </source>
</evidence>
<proteinExistence type="inferred from homology"/>
<evidence type="ECO:0000313" key="11">
    <source>
        <dbReference type="Proteomes" id="UP000749559"/>
    </source>
</evidence>
<feature type="transmembrane region" description="Helical" evidence="8">
    <location>
        <begin position="1088"/>
        <end position="1108"/>
    </location>
</feature>
<keyword evidence="3 8" id="KW-1133">Transmembrane helix</keyword>
<dbReference type="SUPFAM" id="SSF82866">
    <property type="entry name" value="Multidrug efflux transporter AcrB transmembrane domain"/>
    <property type="match status" value="2"/>
</dbReference>
<feature type="transmembrane region" description="Helical" evidence="8">
    <location>
        <begin position="724"/>
        <end position="744"/>
    </location>
</feature>
<name>A0A8S4PHG0_OWEFU</name>
<comment type="caution">
    <text evidence="10">The sequence shown here is derived from an EMBL/GenBank/DDBJ whole genome shotgun (WGS) entry which is preliminary data.</text>
</comment>
<evidence type="ECO:0000256" key="7">
    <source>
        <dbReference type="SAM" id="MobiDB-lite"/>
    </source>
</evidence>
<feature type="domain" description="SSD" evidence="9">
    <location>
        <begin position="497"/>
        <end position="657"/>
    </location>
</feature>
<dbReference type="GO" id="GO:0016020">
    <property type="term" value="C:membrane"/>
    <property type="evidence" value="ECO:0007669"/>
    <property type="project" value="UniProtKB-SubCell"/>
</dbReference>
<dbReference type="InterPro" id="IPR053958">
    <property type="entry name" value="HMGCR/SNAP/NPC1-like_SSD"/>
</dbReference>
<accession>A0A8S4PHG0</accession>
<keyword evidence="2 8" id="KW-0812">Transmembrane</keyword>
<dbReference type="InterPro" id="IPR052081">
    <property type="entry name" value="Dispatched_Hh_regulator"/>
</dbReference>
<feature type="transmembrane region" description="Helical" evidence="8">
    <location>
        <begin position="632"/>
        <end position="656"/>
    </location>
</feature>
<dbReference type="Pfam" id="PF12349">
    <property type="entry name" value="Sterol-sensing"/>
    <property type="match status" value="1"/>
</dbReference>
<protein>
    <recommendedName>
        <fullName evidence="9">SSD domain-containing protein</fullName>
    </recommendedName>
</protein>
<feature type="transmembrane region" description="Helical" evidence="8">
    <location>
        <begin position="235"/>
        <end position="258"/>
    </location>
</feature>
<feature type="transmembrane region" description="Helical" evidence="8">
    <location>
        <begin position="1188"/>
        <end position="1212"/>
    </location>
</feature>
<dbReference type="InterPro" id="IPR000731">
    <property type="entry name" value="SSD"/>
</dbReference>
<feature type="transmembrane region" description="Helical" evidence="8">
    <location>
        <begin position="1120"/>
        <end position="1138"/>
    </location>
</feature>
<dbReference type="GO" id="GO:0022857">
    <property type="term" value="F:transmembrane transporter activity"/>
    <property type="evidence" value="ECO:0007669"/>
    <property type="project" value="TreeGrafter"/>
</dbReference>
<evidence type="ECO:0000259" key="9">
    <source>
        <dbReference type="PROSITE" id="PS50156"/>
    </source>
</evidence>
<evidence type="ECO:0000256" key="5">
    <source>
        <dbReference type="ARBA" id="ARBA00023180"/>
    </source>
</evidence>
<dbReference type="PANTHER" id="PTHR45951:SF7">
    <property type="entry name" value="SSD DOMAIN-CONTAINING PROTEIN"/>
    <property type="match status" value="1"/>
</dbReference>
<dbReference type="EMBL" id="CAIIXF020000008">
    <property type="protein sequence ID" value="CAH1792445.1"/>
    <property type="molecule type" value="Genomic_DNA"/>
</dbReference>
<evidence type="ECO:0000256" key="6">
    <source>
        <dbReference type="ARBA" id="ARBA00038046"/>
    </source>
</evidence>
<comment type="similarity">
    <text evidence="6">Belongs to the dispatched family.</text>
</comment>
<dbReference type="OrthoDB" id="429851at2759"/>
<keyword evidence="5" id="KW-0325">Glycoprotein</keyword>
<organism evidence="10 11">
    <name type="scientific">Owenia fusiformis</name>
    <name type="common">Polychaete worm</name>
    <dbReference type="NCBI Taxonomy" id="6347"/>
    <lineage>
        <taxon>Eukaryota</taxon>
        <taxon>Metazoa</taxon>
        <taxon>Spiralia</taxon>
        <taxon>Lophotrochozoa</taxon>
        <taxon>Annelida</taxon>
        <taxon>Polychaeta</taxon>
        <taxon>Sedentaria</taxon>
        <taxon>Canalipalpata</taxon>
        <taxon>Sabellida</taxon>
        <taxon>Oweniida</taxon>
        <taxon>Oweniidae</taxon>
        <taxon>Owenia</taxon>
    </lineage>
</organism>
<keyword evidence="4 8" id="KW-0472">Membrane</keyword>
<evidence type="ECO:0000256" key="3">
    <source>
        <dbReference type="ARBA" id="ARBA00022989"/>
    </source>
</evidence>
<dbReference type="AlphaFoldDB" id="A0A8S4PHG0"/>
<reference evidence="10" key="1">
    <citation type="submission" date="2022-03" db="EMBL/GenBank/DDBJ databases">
        <authorList>
            <person name="Martin C."/>
        </authorList>
    </citation>
    <scope>NUCLEOTIDE SEQUENCE</scope>
</reference>
<evidence type="ECO:0000256" key="1">
    <source>
        <dbReference type="ARBA" id="ARBA00004141"/>
    </source>
</evidence>
<keyword evidence="11" id="KW-1185">Reference proteome</keyword>
<feature type="region of interest" description="Disordered" evidence="7">
    <location>
        <begin position="1"/>
        <end position="158"/>
    </location>
</feature>
<feature type="compositionally biased region" description="Polar residues" evidence="7">
    <location>
        <begin position="26"/>
        <end position="44"/>
    </location>
</feature>
<feature type="transmembrane region" description="Helical" evidence="8">
    <location>
        <begin position="1062"/>
        <end position="1081"/>
    </location>
</feature>
<comment type="subcellular location">
    <subcellularLocation>
        <location evidence="1">Membrane</location>
        <topology evidence="1">Multi-pass membrane protein</topology>
    </subcellularLocation>
</comment>
<evidence type="ECO:0000256" key="4">
    <source>
        <dbReference type="ARBA" id="ARBA00023136"/>
    </source>
</evidence>
<dbReference type="PROSITE" id="PS50156">
    <property type="entry name" value="SSD"/>
    <property type="match status" value="1"/>
</dbReference>
<feature type="transmembrane region" description="Helical" evidence="8">
    <location>
        <begin position="1159"/>
        <end position="1182"/>
    </location>
</feature>
<dbReference type="PANTHER" id="PTHR45951">
    <property type="entry name" value="PROTEIN DISPATCHED-RELATED"/>
    <property type="match status" value="1"/>
</dbReference>
<dbReference type="Proteomes" id="UP000749559">
    <property type="component" value="Unassembled WGS sequence"/>
</dbReference>
<feature type="region of interest" description="Disordered" evidence="7">
    <location>
        <begin position="178"/>
        <end position="215"/>
    </location>
</feature>
<feature type="transmembrane region" description="Helical" evidence="8">
    <location>
        <begin position="558"/>
        <end position="578"/>
    </location>
</feature>
<feature type="transmembrane region" description="Helical" evidence="8">
    <location>
        <begin position="599"/>
        <end position="620"/>
    </location>
</feature>
<evidence type="ECO:0000256" key="2">
    <source>
        <dbReference type="ARBA" id="ARBA00022692"/>
    </source>
</evidence>
<evidence type="ECO:0000313" key="10">
    <source>
        <dbReference type="EMBL" id="CAH1792445.1"/>
    </source>
</evidence>
<sequence>MPIADDSKLLPVVEEPNKADNYVVDTVSSSKNDMNSYGRESNNAADDESTNRDINNTGLAKDKEPANPDTITNLQNDSNKDLKSNESDVAEETQDATGDETNISADEKHPNSADNVDETNRSRHTSSSTSLNAMNRVSPEPQQHNENSQDTPQNGLNISQQNDTVVQNGCHVNEAYEKDDVETINGGDNAGPLPDKKSIGAGVEPMGEDAAEAKRRREKEPLKICVWMAERTNTFFGVTLLFQLLFLVITAILLRAGYDIINFQLSQLPLTLIDDVDYLRAKAWNQRDSLLPSLVERSSQSDEKSELVANRTETGEIIEMYFEIIGGNVFTKENLQRINDTEEHFLKNQEFVDGFCKVSATGECVKSFSILRYFDGTYANIDPIFDDPNFDNVVNVLHKAATLDQTKQQFQIFLGKNSVINGTTNTAVSSITRSWIYVGSPLPGYNTSTDREDEQETLLKDFFKLTFGPMFKQYSIDGVGPMDFIYSSSTMLSNGISTQAMMDMMLVMASFAFIFIFMWIQTGSLMITGLALFSILTNFLMANLIYRVVFDFKYFGTFHILAMFIILGIGADDIFVFFDTWRISAHYEYPSLAHRVSDVYRKASAAMLFTSLTTAVAFFVGAGSPLLSLNSFGLFSGILVIVNYISVILFFPCVVVKYHKAWENWSWWCCRPCLKKTRGNDTVEMHNSAVESQQPTDLKDNSQRKNIAVKFFRGPYFKFITHKVVKWVVFVFFLGMSATFIYFATTIQVNEEQIKFLKDTSNFGKVFDRRANAFKPSNQDRAVKVYIAWGLKNQDMSGCHKTDTSCDGVSVYDETFNLNDAGTQEALAAFCTKMKTLSAAEAEELKIRRNIVTNDLEVQCFIDDMEAFLKADENATYTIPPSTTMNKYSPSVNLDMPWVKSNVEAIMNAPPMNNMFYNASALPASYSNYFEVALNYWLQHGFDYANNMGTVVSNLRSYSSILGEEELAGVTQRENVTFGGSTIKGPKYGTRLRYAAIVVNTSMNFDSLGYPTDLPIRDAWENFVTKEISAMPEPLQGGFQCTPTLFTAWHWLKVQKSLTNSAINGIIIGLCIAFPILIIATKNVIVGFFALCSIAMVTTSVVGVIPLAGWKLGILECLNLVLIVGLSVDYVVHLAEGYSRSPHKDRLGRVHSMLEEVGVSVLSGSITTLGASFFILLAEILFFTQFGIIMFSTIGFSVMYALGFFTVLLVLLGPQNEFGSIMPLARKLKCCK</sequence>